<dbReference type="PATRIC" id="fig|411473.3.peg.325"/>
<evidence type="ECO:0000313" key="2">
    <source>
        <dbReference type="Proteomes" id="UP000016662"/>
    </source>
</evidence>
<sequence length="46" mass="5427">MISHAATLLKRLWTQALKAFYWKSWGVVSAFFKKMLFFHGEVPPKK</sequence>
<dbReference type="AlphaFoldDB" id="U2MD07"/>
<evidence type="ECO:0000313" key="1">
    <source>
        <dbReference type="EMBL" id="ERJ97188.1"/>
    </source>
</evidence>
<accession>U2MD07</accession>
<gene>
    <name evidence="1" type="ORF">RUMCAL_00433</name>
</gene>
<dbReference type="HOGENOM" id="CLU_3188611_0_0_9"/>
<proteinExistence type="predicted"/>
<organism evidence="1 2">
    <name type="scientific">Ruminococcus callidus ATCC 27760</name>
    <dbReference type="NCBI Taxonomy" id="411473"/>
    <lineage>
        <taxon>Bacteria</taxon>
        <taxon>Bacillati</taxon>
        <taxon>Bacillota</taxon>
        <taxon>Clostridia</taxon>
        <taxon>Eubacteriales</taxon>
        <taxon>Oscillospiraceae</taxon>
        <taxon>Ruminococcus</taxon>
    </lineage>
</organism>
<reference evidence="1 2" key="1">
    <citation type="submission" date="2013-07" db="EMBL/GenBank/DDBJ databases">
        <authorList>
            <person name="Weinstock G."/>
            <person name="Sodergren E."/>
            <person name="Wylie T."/>
            <person name="Fulton L."/>
            <person name="Fulton R."/>
            <person name="Fronick C."/>
            <person name="O'Laughlin M."/>
            <person name="Godfrey J."/>
            <person name="Miner T."/>
            <person name="Herter B."/>
            <person name="Appelbaum E."/>
            <person name="Cordes M."/>
            <person name="Lek S."/>
            <person name="Wollam A."/>
            <person name="Pepin K.H."/>
            <person name="Palsikar V.B."/>
            <person name="Mitreva M."/>
            <person name="Wilson R.K."/>
        </authorList>
    </citation>
    <scope>NUCLEOTIDE SEQUENCE [LARGE SCALE GENOMIC DNA]</scope>
    <source>
        <strain evidence="1 2">ATCC 27760</strain>
    </source>
</reference>
<keyword evidence="2" id="KW-1185">Reference proteome</keyword>
<dbReference type="STRING" id="411473.RUMCAL_00433"/>
<name>U2MD07_9FIRM</name>
<dbReference type="EMBL" id="AWVF01000036">
    <property type="protein sequence ID" value="ERJ97188.1"/>
    <property type="molecule type" value="Genomic_DNA"/>
</dbReference>
<dbReference type="Proteomes" id="UP000016662">
    <property type="component" value="Unassembled WGS sequence"/>
</dbReference>
<protein>
    <submittedName>
        <fullName evidence="1">Uncharacterized protein</fullName>
    </submittedName>
</protein>
<comment type="caution">
    <text evidence="1">The sequence shown here is derived from an EMBL/GenBank/DDBJ whole genome shotgun (WGS) entry which is preliminary data.</text>
</comment>